<evidence type="ECO:0000256" key="6">
    <source>
        <dbReference type="ARBA" id="ARBA00023116"/>
    </source>
</evidence>
<dbReference type="PANTHER" id="PTHR11573:SF6">
    <property type="entry name" value="RIBONUCLEOSIDE-DIPHOSPHATE REDUCTASE LARGE SUBUNIT"/>
    <property type="match status" value="1"/>
</dbReference>
<dbReference type="GO" id="GO:0009263">
    <property type="term" value="P:deoxyribonucleotide biosynthetic process"/>
    <property type="evidence" value="ECO:0007669"/>
    <property type="project" value="UniProtKB-KW"/>
</dbReference>
<dbReference type="InterPro" id="IPR013346">
    <property type="entry name" value="NrdE_NrdA_C"/>
</dbReference>
<dbReference type="FunFam" id="3.20.70.20:FF:000009">
    <property type="entry name" value="Ribonucleoside-diphosphate reductase"/>
    <property type="match status" value="1"/>
</dbReference>
<dbReference type="EC" id="1.17.4.1" evidence="10"/>
<comment type="catalytic activity">
    <reaction evidence="8 10">
        <text>a 2'-deoxyribonucleoside 5'-diphosphate + [thioredoxin]-disulfide + H2O = a ribonucleoside 5'-diphosphate + [thioredoxin]-dithiol</text>
        <dbReference type="Rhea" id="RHEA:23252"/>
        <dbReference type="Rhea" id="RHEA-COMP:10698"/>
        <dbReference type="Rhea" id="RHEA-COMP:10700"/>
        <dbReference type="ChEBI" id="CHEBI:15377"/>
        <dbReference type="ChEBI" id="CHEBI:29950"/>
        <dbReference type="ChEBI" id="CHEBI:50058"/>
        <dbReference type="ChEBI" id="CHEBI:57930"/>
        <dbReference type="ChEBI" id="CHEBI:73316"/>
        <dbReference type="EC" id="1.17.4.1"/>
    </reaction>
</comment>
<reference evidence="12 13" key="1">
    <citation type="journal article" date="2016" name="Nat. Commun.">
        <title>Thousands of microbial genomes shed light on interconnected biogeochemical processes in an aquifer system.</title>
        <authorList>
            <person name="Anantharaman K."/>
            <person name="Brown C.T."/>
            <person name="Hug L.A."/>
            <person name="Sharon I."/>
            <person name="Castelle C.J."/>
            <person name="Probst A.J."/>
            <person name="Thomas B.C."/>
            <person name="Singh A."/>
            <person name="Wilkins M.J."/>
            <person name="Karaoz U."/>
            <person name="Brodie E.L."/>
            <person name="Williams K.H."/>
            <person name="Hubbard S.S."/>
            <person name="Banfield J.F."/>
        </authorList>
    </citation>
    <scope>NUCLEOTIDE SEQUENCE [LARGE SCALE GENOMIC DNA]</scope>
</reference>
<dbReference type="PROSITE" id="PS00089">
    <property type="entry name" value="RIBORED_LARGE"/>
    <property type="match status" value="1"/>
</dbReference>
<accession>A0A1G1X246</accession>
<dbReference type="GO" id="GO:0005524">
    <property type="term" value="F:ATP binding"/>
    <property type="evidence" value="ECO:0007669"/>
    <property type="project" value="UniProtKB-UniRule"/>
</dbReference>
<comment type="caution">
    <text evidence="12">The sequence shown here is derived from an EMBL/GenBank/DDBJ whole genome shotgun (WGS) entry which is preliminary data.</text>
</comment>
<dbReference type="GO" id="GO:0004748">
    <property type="term" value="F:ribonucleoside-diphosphate reductase activity, thioredoxin disulfide as acceptor"/>
    <property type="evidence" value="ECO:0007669"/>
    <property type="project" value="UniProtKB-EC"/>
</dbReference>
<dbReference type="UniPathway" id="UPA00326"/>
<keyword evidence="3 9" id="KW-0547">Nucleotide-binding</keyword>
<dbReference type="Pfam" id="PF03477">
    <property type="entry name" value="ATP-cone"/>
    <property type="match status" value="2"/>
</dbReference>
<dbReference type="PROSITE" id="PS51161">
    <property type="entry name" value="ATP_CONE"/>
    <property type="match status" value="2"/>
</dbReference>
<name>A0A1G1X246_9BACT</name>
<dbReference type="NCBIfam" id="TIGR02506">
    <property type="entry name" value="NrdE_NrdA"/>
    <property type="match status" value="1"/>
</dbReference>
<dbReference type="CDD" id="cd01679">
    <property type="entry name" value="RNR_I"/>
    <property type="match status" value="1"/>
</dbReference>
<dbReference type="InterPro" id="IPR000788">
    <property type="entry name" value="RNR_lg_C"/>
</dbReference>
<keyword evidence="4 9" id="KW-0067">ATP-binding</keyword>
<dbReference type="AlphaFoldDB" id="A0A1G1X246"/>
<evidence type="ECO:0000256" key="5">
    <source>
        <dbReference type="ARBA" id="ARBA00023002"/>
    </source>
</evidence>
<protein>
    <recommendedName>
        <fullName evidence="10">Ribonucleoside-diphosphate reductase</fullName>
        <ecNumber evidence="10">1.17.4.1</ecNumber>
    </recommendedName>
</protein>
<dbReference type="InterPro" id="IPR005144">
    <property type="entry name" value="ATP-cone_dom"/>
</dbReference>
<evidence type="ECO:0000256" key="3">
    <source>
        <dbReference type="ARBA" id="ARBA00022741"/>
    </source>
</evidence>
<dbReference type="SUPFAM" id="SSF48168">
    <property type="entry name" value="R1 subunit of ribonucleotide reductase, N-terminal domain"/>
    <property type="match status" value="1"/>
</dbReference>
<evidence type="ECO:0000256" key="10">
    <source>
        <dbReference type="RuleBase" id="RU003410"/>
    </source>
</evidence>
<evidence type="ECO:0000313" key="13">
    <source>
        <dbReference type="Proteomes" id="UP000177528"/>
    </source>
</evidence>
<evidence type="ECO:0000256" key="9">
    <source>
        <dbReference type="PROSITE-ProRule" id="PRU00492"/>
    </source>
</evidence>
<evidence type="ECO:0000256" key="2">
    <source>
        <dbReference type="ARBA" id="ARBA00022533"/>
    </source>
</evidence>
<evidence type="ECO:0000256" key="4">
    <source>
        <dbReference type="ARBA" id="ARBA00022840"/>
    </source>
</evidence>
<keyword evidence="5 10" id="KW-0560">Oxidoreductase</keyword>
<dbReference type="InterPro" id="IPR039718">
    <property type="entry name" value="Rrm1"/>
</dbReference>
<dbReference type="InterPro" id="IPR013509">
    <property type="entry name" value="RNR_lsu_N"/>
</dbReference>
<comment type="function">
    <text evidence="7 10">Provides the precursors necessary for DNA synthesis. Catalyzes the biosynthesis of deoxyribonucleotides from the corresponding ribonucleotides.</text>
</comment>
<keyword evidence="2" id="KW-0021">Allosteric enzyme</keyword>
<dbReference type="GO" id="GO:0005971">
    <property type="term" value="C:ribonucleoside-diphosphate reductase complex"/>
    <property type="evidence" value="ECO:0007669"/>
    <property type="project" value="TreeGrafter"/>
</dbReference>
<proteinExistence type="inferred from homology"/>
<dbReference type="PANTHER" id="PTHR11573">
    <property type="entry name" value="RIBONUCLEOSIDE-DIPHOSPHATE REDUCTASE LARGE CHAIN"/>
    <property type="match status" value="1"/>
</dbReference>
<dbReference type="Gene3D" id="3.20.70.20">
    <property type="match status" value="1"/>
</dbReference>
<dbReference type="Pfam" id="PF00317">
    <property type="entry name" value="Ribonuc_red_lgN"/>
    <property type="match status" value="1"/>
</dbReference>
<dbReference type="InterPro" id="IPR008926">
    <property type="entry name" value="RNR_R1-su_N"/>
</dbReference>
<evidence type="ECO:0000259" key="11">
    <source>
        <dbReference type="PROSITE" id="PS51161"/>
    </source>
</evidence>
<dbReference type="SUPFAM" id="SSF51998">
    <property type="entry name" value="PFL-like glycyl radical enzymes"/>
    <property type="match status" value="1"/>
</dbReference>
<dbReference type="PRINTS" id="PR01183">
    <property type="entry name" value="RIBORDTASEM1"/>
</dbReference>
<feature type="domain" description="ATP-cone" evidence="11">
    <location>
        <begin position="113"/>
        <end position="203"/>
    </location>
</feature>
<evidence type="ECO:0000313" key="12">
    <source>
        <dbReference type="EMBL" id="OGY34082.1"/>
    </source>
</evidence>
<sequence>MPIDKVKKRNGSIVDFDRERIQHAIHKAYVATRGTEALIIVEGIVDEVIQDLEVSYINVIPAVESIQDLVEKKIAEKGLFDVAKSYILYRVEQQEKRMLAQQEIQQKMQTRQLNVKNRAGHLVPFDPEQVRIAITKYCGDTLSQSQIAVVLQEAENNIYEGISTSEINQAVIMSLRSRIERDPRYSYLAARVLTNDLYRDVITVDEFSPNFEQVYREGLQISIAQGVASERLDARMNEFDFAKLSAAMDISRDKLFEYLGIQTLYERYFIRDLTQRILEVPQYFWMRVAMGLALNESKEQWTAYAIQFYETMSTLRYTPSTPTLFHSGTSHPQMSSCYLTTVEDKLEHIFKSIGDNAQLSKWSGGLGNDWTNIRATGAQIKSTNVGSQGVIPFLKISDATTAAINRSGKRRGATCVYLETWHYDIEDFLELRKNTGDDRRRTHDTNTANWIPDLFMKRVLSDGDWTLFSPEEVPELHHIYGKAFEQKYIEYEQKVDRGEIQLFKRMRALDLWRKMINSLYSTGHPWMTFKDPSNVRSPQDHVGVVHSSNLCTEITLNTSAEETAVCNLGSINIVRHVKDGVIDKVALRDTTEKAMRMLDNVIDLNFYPTKEAKTSNMRHRPVGLGIMGWQDALYVLGMQFDSDEAVELSDETMEYIAYYAITTSSRLAEEKGTYESYKGSKWDRGLFPQDTVSLLEEERGMPIEVERGSKLDWAPVRQHVRQFGMRNSNCMAIAPTATISTIVGCLPSIEPIYKNIYTKSNVTGEFTIINEQLVHDLQKRNLWNDEMIEKLKHYDGSVQNITDVPQDLKDKYKEVFEIKPEWVIKHAARRAKWIDQSQSLNLFIETESGKDLSDMYISAWESGLKTTYYLRTLGATGVEKSTVDINKKHESAPSQPIIASQPIVKPIFDPTPMPRPSAETSGDPNLNICESCQ</sequence>
<keyword evidence="6 10" id="KW-0215">Deoxyribonucleotide synthesis</keyword>
<gene>
    <name evidence="12" type="ORF">A3D99_02220</name>
</gene>
<evidence type="ECO:0000256" key="7">
    <source>
        <dbReference type="ARBA" id="ARBA00024942"/>
    </source>
</evidence>
<comment type="similarity">
    <text evidence="1 10">Belongs to the ribonucleoside diphosphate reductase large chain family.</text>
</comment>
<dbReference type="EMBL" id="MHHR01000023">
    <property type="protein sequence ID" value="OGY34082.1"/>
    <property type="molecule type" value="Genomic_DNA"/>
</dbReference>
<organism evidence="12 13">
    <name type="scientific">Candidatus Andersenbacteria bacterium RIFCSPHIGHO2_12_FULL_45_11</name>
    <dbReference type="NCBI Taxonomy" id="1797281"/>
    <lineage>
        <taxon>Bacteria</taxon>
        <taxon>Candidatus Anderseniibacteriota</taxon>
    </lineage>
</organism>
<feature type="domain" description="ATP-cone" evidence="11">
    <location>
        <begin position="4"/>
        <end position="97"/>
    </location>
</feature>
<dbReference type="Proteomes" id="UP000177528">
    <property type="component" value="Unassembled WGS sequence"/>
</dbReference>
<evidence type="ECO:0000256" key="8">
    <source>
        <dbReference type="ARBA" id="ARBA00047754"/>
    </source>
</evidence>
<dbReference type="NCBIfam" id="NF005544">
    <property type="entry name" value="PRK07207.1"/>
    <property type="match status" value="1"/>
</dbReference>
<evidence type="ECO:0000256" key="1">
    <source>
        <dbReference type="ARBA" id="ARBA00010406"/>
    </source>
</evidence>
<dbReference type="Pfam" id="PF02867">
    <property type="entry name" value="Ribonuc_red_lgC"/>
    <property type="match status" value="1"/>
</dbReference>